<dbReference type="GO" id="GO:0055085">
    <property type="term" value="P:transmembrane transport"/>
    <property type="evidence" value="ECO:0007669"/>
    <property type="project" value="InterPro"/>
</dbReference>
<dbReference type="PANTHER" id="PTHR36838">
    <property type="entry name" value="AUXIN EFFLUX CARRIER FAMILY PROTEIN"/>
    <property type="match status" value="1"/>
</dbReference>
<comment type="similarity">
    <text evidence="2">Belongs to the auxin efflux carrier (TC 2.A.69) family.</text>
</comment>
<protein>
    <recommendedName>
        <fullName evidence="11">AEC family transporter</fullName>
    </recommendedName>
</protein>
<dbReference type="InterPro" id="IPR038770">
    <property type="entry name" value="Na+/solute_symporter_sf"/>
</dbReference>
<reference evidence="9 10" key="1">
    <citation type="submission" date="2020-07" db="EMBL/GenBank/DDBJ databases">
        <title>Sequencing the genomes of 1000 actinobacteria strains.</title>
        <authorList>
            <person name="Klenk H.-P."/>
        </authorList>
    </citation>
    <scope>NUCLEOTIDE SEQUENCE [LARGE SCALE GENOMIC DNA]</scope>
    <source>
        <strain evidence="9 10">DSM 19663</strain>
    </source>
</reference>
<dbReference type="EMBL" id="JACGWX010000004">
    <property type="protein sequence ID" value="MBA8848168.1"/>
    <property type="molecule type" value="Genomic_DNA"/>
</dbReference>
<evidence type="ECO:0000256" key="5">
    <source>
        <dbReference type="ARBA" id="ARBA00022692"/>
    </source>
</evidence>
<dbReference type="Proteomes" id="UP000585905">
    <property type="component" value="Unassembled WGS sequence"/>
</dbReference>
<dbReference type="Pfam" id="PF03547">
    <property type="entry name" value="Mem_trans"/>
    <property type="match status" value="2"/>
</dbReference>
<evidence type="ECO:0000256" key="1">
    <source>
        <dbReference type="ARBA" id="ARBA00004651"/>
    </source>
</evidence>
<evidence type="ECO:0000256" key="4">
    <source>
        <dbReference type="ARBA" id="ARBA00022475"/>
    </source>
</evidence>
<dbReference type="AlphaFoldDB" id="A0A839EEW7"/>
<proteinExistence type="inferred from homology"/>
<dbReference type="Gene3D" id="1.20.1530.20">
    <property type="match status" value="1"/>
</dbReference>
<feature type="transmembrane region" description="Helical" evidence="8">
    <location>
        <begin position="123"/>
        <end position="143"/>
    </location>
</feature>
<dbReference type="InterPro" id="IPR004776">
    <property type="entry name" value="Mem_transp_PIN-like"/>
</dbReference>
<keyword evidence="4" id="KW-1003">Cell membrane</keyword>
<feature type="transmembrane region" description="Helical" evidence="8">
    <location>
        <begin position="164"/>
        <end position="180"/>
    </location>
</feature>
<feature type="transmembrane region" description="Helical" evidence="8">
    <location>
        <begin position="192"/>
        <end position="212"/>
    </location>
</feature>
<evidence type="ECO:0000256" key="8">
    <source>
        <dbReference type="SAM" id="Phobius"/>
    </source>
</evidence>
<keyword evidence="5 8" id="KW-0812">Transmembrane</keyword>
<comment type="caution">
    <text evidence="9">The sequence shown here is derived from an EMBL/GenBank/DDBJ whole genome shotgun (WGS) entry which is preliminary data.</text>
</comment>
<feature type="transmembrane region" description="Helical" evidence="8">
    <location>
        <begin position="96"/>
        <end position="117"/>
    </location>
</feature>
<keyword evidence="6 8" id="KW-1133">Transmembrane helix</keyword>
<dbReference type="GO" id="GO:0005886">
    <property type="term" value="C:plasma membrane"/>
    <property type="evidence" value="ECO:0007669"/>
    <property type="project" value="UniProtKB-SubCell"/>
</dbReference>
<evidence type="ECO:0000313" key="10">
    <source>
        <dbReference type="Proteomes" id="UP000585905"/>
    </source>
</evidence>
<name>A0A839EEW7_9MICO</name>
<evidence type="ECO:0000256" key="7">
    <source>
        <dbReference type="ARBA" id="ARBA00023136"/>
    </source>
</evidence>
<comment type="subcellular location">
    <subcellularLocation>
        <location evidence="1">Cell membrane</location>
        <topology evidence="1">Multi-pass membrane protein</topology>
    </subcellularLocation>
</comment>
<evidence type="ECO:0008006" key="11">
    <source>
        <dbReference type="Google" id="ProtNLM"/>
    </source>
</evidence>
<feature type="transmembrane region" description="Helical" evidence="8">
    <location>
        <begin position="64"/>
        <end position="87"/>
    </location>
</feature>
<evidence type="ECO:0000256" key="6">
    <source>
        <dbReference type="ARBA" id="ARBA00022989"/>
    </source>
</evidence>
<dbReference type="PANTHER" id="PTHR36838:SF3">
    <property type="entry name" value="TRANSPORTER AUXIN EFFLUX CARRIER EC FAMILY"/>
    <property type="match status" value="1"/>
</dbReference>
<evidence type="ECO:0000256" key="2">
    <source>
        <dbReference type="ARBA" id="ARBA00010145"/>
    </source>
</evidence>
<keyword evidence="10" id="KW-1185">Reference proteome</keyword>
<accession>A0A839EEW7</accession>
<feature type="transmembrane region" description="Helical" evidence="8">
    <location>
        <begin position="253"/>
        <end position="274"/>
    </location>
</feature>
<organism evidence="9 10">
    <name type="scientific">Microcella alkalica</name>
    <dbReference type="NCBI Taxonomy" id="355930"/>
    <lineage>
        <taxon>Bacteria</taxon>
        <taxon>Bacillati</taxon>
        <taxon>Actinomycetota</taxon>
        <taxon>Actinomycetes</taxon>
        <taxon>Micrococcales</taxon>
        <taxon>Microbacteriaceae</taxon>
        <taxon>Microcella</taxon>
    </lineage>
</organism>
<keyword evidence="3" id="KW-0813">Transport</keyword>
<sequence length="308" mass="32069">MIGVLTGFAVIAAIIGLGWIIARIGLLGEGADQVLSRLAFFVLTPLLLLTVLSEADVSRLFSSLIPISAIAAVSCFLIATVVARFVWRRGVPETTIVALASGYVNANNIGLPIAIFVLGDAALAAPVILLNLTVFAPIALAVLDVSTSGRASIGRILLQPIRNPIIIASLVGVLLAVTGLRLPEIVLEPVRLVGGAAVPIILLLFGMSLHGVRVLAPGTGRRDALLATALKVVVMPTIAWLVGWLVFGLSGMPLFTVVVFAALPAAQHVFSWAHRFDRHVAVARDAVLLSTIGAVPALLVIAATLAPR</sequence>
<dbReference type="RefSeq" id="WP_182490974.1">
    <property type="nucleotide sequence ID" value="NZ_BAAAOV010000016.1"/>
</dbReference>
<feature type="transmembrane region" description="Helical" evidence="8">
    <location>
        <begin position="6"/>
        <end position="27"/>
    </location>
</feature>
<gene>
    <name evidence="9" type="ORF">FHX53_001767</name>
</gene>
<feature type="transmembrane region" description="Helical" evidence="8">
    <location>
        <begin position="286"/>
        <end position="306"/>
    </location>
</feature>
<keyword evidence="7 8" id="KW-0472">Membrane</keyword>
<feature type="transmembrane region" description="Helical" evidence="8">
    <location>
        <begin position="224"/>
        <end position="247"/>
    </location>
</feature>
<feature type="transmembrane region" description="Helical" evidence="8">
    <location>
        <begin position="34"/>
        <end position="52"/>
    </location>
</feature>
<evidence type="ECO:0000313" key="9">
    <source>
        <dbReference type="EMBL" id="MBA8848168.1"/>
    </source>
</evidence>
<evidence type="ECO:0000256" key="3">
    <source>
        <dbReference type="ARBA" id="ARBA00022448"/>
    </source>
</evidence>